<dbReference type="InterPro" id="IPR008912">
    <property type="entry name" value="Uncharacterised_CoxE"/>
</dbReference>
<protein>
    <submittedName>
        <fullName evidence="2">VWA domain-containing protein</fullName>
    </submittedName>
</protein>
<sequence length="494" mass="53163">MVVTGGLPAHLVDFVGALRRAGIAVGPGESVDAAAVIAELDLLRREQVREGLAAAMLRRSGQRAVFDALFDLWFPLGQGAALGEVALPYADDGSVDVEALRDLLAGLLRDGDTAAMAELARAIVDGLGAVGRGQGQGGQGQGQGGGGGDRGEGGGGRPSTWSAYQALNAVRPETLLARVLADLRRGRETQRSGARPDGAWDSPFAEEVSRREVRERIAAFRRMVTDETRRRGAEIRGREAAARTGVPKQGDRVDFLTANSEQLADLRRRVAPLARHLASRLAARRRRARRGPIDLRRTLRRSMSTGGVPMRPAFRRPRPGRPELVLFCDVSGSVAGFSHFTMMLVQALREQFSRIRIFCFVDGCVEVTDLFGPNADLGGVMADITARPGLIAFDGHSDYGSALGRFREGWPDVVGPRTSLLVLGDARTNYRDPNLTVLGDLAERARHAHWLNPEPQAQWGTGDSAARRYGQVVPMHECRTAAQLAGVVSGLLPV</sequence>
<evidence type="ECO:0000313" key="3">
    <source>
        <dbReference type="Proteomes" id="UP001300763"/>
    </source>
</evidence>
<dbReference type="RefSeq" id="WP_274201574.1">
    <property type="nucleotide sequence ID" value="NZ_JAQZAO010000007.1"/>
</dbReference>
<dbReference type="PIRSF" id="PIRSF010256">
    <property type="entry name" value="CoxE_vWa"/>
    <property type="match status" value="1"/>
</dbReference>
<dbReference type="Pfam" id="PF05762">
    <property type="entry name" value="VWA_CoxE"/>
    <property type="match status" value="1"/>
</dbReference>
<feature type="region of interest" description="Disordered" evidence="1">
    <location>
        <begin position="133"/>
        <end position="161"/>
    </location>
</feature>
<comment type="caution">
    <text evidence="2">The sequence shown here is derived from an EMBL/GenBank/DDBJ whole genome shotgun (WGS) entry which is preliminary data.</text>
</comment>
<proteinExistence type="predicted"/>
<dbReference type="InterPro" id="IPR011195">
    <property type="entry name" value="UCP010256"/>
</dbReference>
<evidence type="ECO:0000256" key="1">
    <source>
        <dbReference type="SAM" id="MobiDB-lite"/>
    </source>
</evidence>
<dbReference type="EMBL" id="JAQZAO010000007">
    <property type="protein sequence ID" value="MDD7967040.1"/>
    <property type="molecule type" value="Genomic_DNA"/>
</dbReference>
<name>A0ABT5SX45_9PSEU</name>
<feature type="compositionally biased region" description="Gly residues" evidence="1">
    <location>
        <begin position="133"/>
        <end position="157"/>
    </location>
</feature>
<keyword evidence="3" id="KW-1185">Reference proteome</keyword>
<accession>A0ABT5SX45</accession>
<dbReference type="PANTHER" id="PTHR39338">
    <property type="entry name" value="BLL5662 PROTEIN-RELATED"/>
    <property type="match status" value="1"/>
</dbReference>
<gene>
    <name evidence="2" type="ORF">PGB27_17020</name>
</gene>
<evidence type="ECO:0000313" key="2">
    <source>
        <dbReference type="EMBL" id="MDD7967040.1"/>
    </source>
</evidence>
<reference evidence="2 3" key="1">
    <citation type="submission" date="2023-02" db="EMBL/GenBank/DDBJ databases">
        <title>Genome sequencing required for Actinomycetospora new species description.</title>
        <authorList>
            <person name="Saimee Y."/>
            <person name="Duangmal K."/>
        </authorList>
    </citation>
    <scope>NUCLEOTIDE SEQUENCE [LARGE SCALE GENOMIC DNA]</scope>
    <source>
        <strain evidence="2 3">DW7H6</strain>
    </source>
</reference>
<dbReference type="PANTHER" id="PTHR39338:SF5">
    <property type="entry name" value="BLR6139 PROTEIN"/>
    <property type="match status" value="1"/>
</dbReference>
<organism evidence="2 3">
    <name type="scientific">Actinomycetospora lemnae</name>
    <dbReference type="NCBI Taxonomy" id="3019891"/>
    <lineage>
        <taxon>Bacteria</taxon>
        <taxon>Bacillati</taxon>
        <taxon>Actinomycetota</taxon>
        <taxon>Actinomycetes</taxon>
        <taxon>Pseudonocardiales</taxon>
        <taxon>Pseudonocardiaceae</taxon>
        <taxon>Actinomycetospora</taxon>
    </lineage>
</organism>
<dbReference type="Proteomes" id="UP001300763">
    <property type="component" value="Unassembled WGS sequence"/>
</dbReference>